<feature type="region of interest" description="Disordered" evidence="1">
    <location>
        <begin position="116"/>
        <end position="215"/>
    </location>
</feature>
<dbReference type="OrthoDB" id="2587563at2759"/>
<feature type="compositionally biased region" description="Basic and acidic residues" evidence="1">
    <location>
        <begin position="116"/>
        <end position="129"/>
    </location>
</feature>
<keyword evidence="3" id="KW-1185">Reference proteome</keyword>
<dbReference type="RefSeq" id="XP_024342889.1">
    <property type="nucleotide sequence ID" value="XM_024480310.1"/>
</dbReference>
<sequence>MPLPADTTLALQVPSNHGDPIQAKGKKAMIVRMSAETLEALENELNAQLDVEFSDRPGIYIGERFYPMRPLEEKVPHELYLRASSAARPSNALKLYASVAGKFTVERQLDKSVQEKVRGRTMNAEDERKQRKTILLDAPPDLGKPAAQKKRKDKPKGITVSKKLVPVHDLHRDAPGSSTQATRLASPRTVPASPTIQPRVSPPIPSSSRGDEGPNSLRSRLVHFIAICPRSVEAVFRYVGGKECDPGTKTTLLRLLNITGEKTAEGHWQLGTEGWKEIRPYGWPSLGFKERQNLAAQARMALTTLGVPRSDPLWRHMREQEPEPLPEPSPRASTPTLAPPPHAVARAATPDRVPRNGILTKDKQKKPKGAEGSKKKASDSVPMRDERPNKGKERETVPVVTLAPSAAPTQRKLPGSGTKMRASGSPAVASTSGRNASPVPSSASKRPVSPIPERKVSGSTGPSRDERPAKRPKPSSPLVNEIVEAAEAASRTKKRKKQEREDFDVSEDEAPLAKTKKAKLESHKTEKERARERDYDDERPARKARDVSSPTRKARDASPPMRKTKDKDVSSPLRRARDVSPPRKTVKHEASPTPAHGSKLKRELSPAPPRRVKREISPGPSRGGKVNREASPGPSKKAKRESSPGPSKRPKREASPEPASRARAKREASSLSVTRSPLPPSRMTADDAGDISSASSDSRTEKSSKRRPTPEFSSTEDEKSNAGSDVAEPKEAKSNQPKHEEVEPIQPAREAAESIQPAYEQDEPYQSAHTPHLIPPPPPLSEPMDLQALAQYYQKYYPIYFDLWSKKMRVVKHVESVLKGSDDDLLMPELNEVARLLKDPEAAKRLSDQLHHAETVLNDVAAMVKTQMDVSVQVG</sequence>
<evidence type="ECO:0008006" key="4">
    <source>
        <dbReference type="Google" id="ProtNLM"/>
    </source>
</evidence>
<feature type="compositionally biased region" description="Basic and acidic residues" evidence="1">
    <location>
        <begin position="368"/>
        <end position="396"/>
    </location>
</feature>
<feature type="compositionally biased region" description="Polar residues" evidence="1">
    <location>
        <begin position="428"/>
        <end position="444"/>
    </location>
</feature>
<dbReference type="EMBL" id="KZ110592">
    <property type="protein sequence ID" value="OSX66095.1"/>
    <property type="molecule type" value="Genomic_DNA"/>
</dbReference>
<protein>
    <recommendedName>
        <fullName evidence="4">RNA polymerase II elongation factor ELL N-terminal domain-containing protein</fullName>
    </recommendedName>
</protein>
<evidence type="ECO:0000313" key="3">
    <source>
        <dbReference type="Proteomes" id="UP000194127"/>
    </source>
</evidence>
<dbReference type="InterPro" id="IPR042065">
    <property type="entry name" value="E3_ELL-like"/>
</dbReference>
<organism evidence="2 3">
    <name type="scientific">Postia placenta MAD-698-R-SB12</name>
    <dbReference type="NCBI Taxonomy" id="670580"/>
    <lineage>
        <taxon>Eukaryota</taxon>
        <taxon>Fungi</taxon>
        <taxon>Dikarya</taxon>
        <taxon>Basidiomycota</taxon>
        <taxon>Agaricomycotina</taxon>
        <taxon>Agaricomycetes</taxon>
        <taxon>Polyporales</taxon>
        <taxon>Adustoporiaceae</taxon>
        <taxon>Rhodonia</taxon>
    </lineage>
</organism>
<accession>A0A1X6NBT8</accession>
<feature type="region of interest" description="Disordered" evidence="1">
    <location>
        <begin position="320"/>
        <end position="781"/>
    </location>
</feature>
<name>A0A1X6NBT8_9APHY</name>
<feature type="compositionally biased region" description="Basic and acidic residues" evidence="1">
    <location>
        <begin position="518"/>
        <end position="546"/>
    </location>
</feature>
<reference evidence="2 3" key="1">
    <citation type="submission" date="2017-04" db="EMBL/GenBank/DDBJ databases">
        <title>Genome Sequence of the Model Brown-Rot Fungus Postia placenta SB12.</title>
        <authorList>
            <consortium name="DOE Joint Genome Institute"/>
            <person name="Gaskell J."/>
            <person name="Kersten P."/>
            <person name="Larrondo L.F."/>
            <person name="Canessa P."/>
            <person name="Martinez D."/>
            <person name="Hibbett D."/>
            <person name="Schmoll M."/>
            <person name="Kubicek C.P."/>
            <person name="Martinez A.T."/>
            <person name="Yadav J."/>
            <person name="Master E."/>
            <person name="Magnuson J.K."/>
            <person name="James T."/>
            <person name="Yaver D."/>
            <person name="Berka R."/>
            <person name="Labutti K."/>
            <person name="Lipzen A."/>
            <person name="Aerts A."/>
            <person name="Barry K."/>
            <person name="Henrissat B."/>
            <person name="Blanchette R."/>
            <person name="Grigoriev I."/>
            <person name="Cullen D."/>
        </authorList>
    </citation>
    <scope>NUCLEOTIDE SEQUENCE [LARGE SCALE GENOMIC DNA]</scope>
    <source>
        <strain evidence="2 3">MAD-698-R-SB12</strain>
    </source>
</reference>
<dbReference type="AlphaFoldDB" id="A0A1X6NBT8"/>
<dbReference type="GeneID" id="36325260"/>
<gene>
    <name evidence="2" type="ORF">POSPLADRAFT_1052772</name>
</gene>
<feature type="compositionally biased region" description="Basic and acidic residues" evidence="1">
    <location>
        <begin position="727"/>
        <end position="742"/>
    </location>
</feature>
<evidence type="ECO:0000313" key="2">
    <source>
        <dbReference type="EMBL" id="OSX66095.1"/>
    </source>
</evidence>
<proteinExistence type="predicted"/>
<evidence type="ECO:0000256" key="1">
    <source>
        <dbReference type="SAM" id="MobiDB-lite"/>
    </source>
</evidence>
<dbReference type="Proteomes" id="UP000194127">
    <property type="component" value="Unassembled WGS sequence"/>
</dbReference>
<dbReference type="STRING" id="670580.A0A1X6NBT8"/>
<dbReference type="Gene3D" id="1.10.10.2670">
    <property type="entry name" value="E3 ubiquitin-protein ligase"/>
    <property type="match status" value="1"/>
</dbReference>
<feature type="compositionally biased region" description="Acidic residues" evidence="1">
    <location>
        <begin position="501"/>
        <end position="510"/>
    </location>
</feature>
<feature type="compositionally biased region" description="Basic and acidic residues" evidence="1">
    <location>
        <begin position="563"/>
        <end position="581"/>
    </location>
</feature>